<organism evidence="1 2">
    <name type="scientific">Leptospira wolffii</name>
    <dbReference type="NCBI Taxonomy" id="409998"/>
    <lineage>
        <taxon>Bacteria</taxon>
        <taxon>Pseudomonadati</taxon>
        <taxon>Spirochaetota</taxon>
        <taxon>Spirochaetia</taxon>
        <taxon>Leptospirales</taxon>
        <taxon>Leptospiraceae</taxon>
        <taxon>Leptospira</taxon>
    </lineage>
</organism>
<sequence>MTMSILLYKPGALRPKYYVEVFDSESVFFAAAQSVGKKFLRFLVDSKISKASGDEITGAVYGFRFKNFFPFSGIVKCRKEIPSRFSPNLCELELELEEDLPG</sequence>
<name>A0A2M9Z985_9LEPT</name>
<evidence type="ECO:0000313" key="1">
    <source>
        <dbReference type="EMBL" id="PJZ64970.1"/>
    </source>
</evidence>
<dbReference type="Proteomes" id="UP000231912">
    <property type="component" value="Unassembled WGS sequence"/>
</dbReference>
<accession>A0A2M9Z985</accession>
<comment type="caution">
    <text evidence="1">The sequence shown here is derived from an EMBL/GenBank/DDBJ whole genome shotgun (WGS) entry which is preliminary data.</text>
</comment>
<proteinExistence type="predicted"/>
<dbReference type="AlphaFoldDB" id="A0A2M9Z985"/>
<gene>
    <name evidence="1" type="ORF">CH371_15840</name>
</gene>
<evidence type="ECO:0000313" key="2">
    <source>
        <dbReference type="Proteomes" id="UP000231912"/>
    </source>
</evidence>
<dbReference type="EMBL" id="NPDT01000007">
    <property type="protein sequence ID" value="PJZ64970.1"/>
    <property type="molecule type" value="Genomic_DNA"/>
</dbReference>
<reference evidence="1 2" key="1">
    <citation type="submission" date="2017-07" db="EMBL/GenBank/DDBJ databases">
        <title>Leptospira spp. isolated from tropical soils.</title>
        <authorList>
            <person name="Thibeaux R."/>
            <person name="Iraola G."/>
            <person name="Ferres I."/>
            <person name="Bierque E."/>
            <person name="Girault D."/>
            <person name="Soupe-Gilbert M.-E."/>
            <person name="Picardeau M."/>
            <person name="Goarant C."/>
        </authorList>
    </citation>
    <scope>NUCLEOTIDE SEQUENCE [LARGE SCALE GENOMIC DNA]</scope>
    <source>
        <strain evidence="1 2">FH2-C-A2</strain>
    </source>
</reference>
<protein>
    <submittedName>
        <fullName evidence="1">Uncharacterized protein</fullName>
    </submittedName>
</protein>